<dbReference type="Proteomes" id="UP001374584">
    <property type="component" value="Unassembled WGS sequence"/>
</dbReference>
<evidence type="ECO:0000313" key="2">
    <source>
        <dbReference type="EMBL" id="KAK7373117.1"/>
    </source>
</evidence>
<gene>
    <name evidence="2" type="ORF">VNO80_06514</name>
</gene>
<accession>A0AAN9NLT0</accession>
<feature type="chain" id="PRO_5042904575" evidence="1">
    <location>
        <begin position="21"/>
        <end position="69"/>
    </location>
</feature>
<protein>
    <submittedName>
        <fullName evidence="2">Uncharacterized protein</fullName>
    </submittedName>
</protein>
<keyword evidence="1" id="KW-0732">Signal</keyword>
<dbReference type="EMBL" id="JAYMYR010000003">
    <property type="protein sequence ID" value="KAK7373117.1"/>
    <property type="molecule type" value="Genomic_DNA"/>
</dbReference>
<keyword evidence="3" id="KW-1185">Reference proteome</keyword>
<comment type="caution">
    <text evidence="2">The sequence shown here is derived from an EMBL/GenBank/DDBJ whole genome shotgun (WGS) entry which is preliminary data.</text>
</comment>
<name>A0AAN9NLT0_PHACN</name>
<evidence type="ECO:0000256" key="1">
    <source>
        <dbReference type="SAM" id="SignalP"/>
    </source>
</evidence>
<sequence length="69" mass="7871">MLKISSLLAIAVVFMLASRGRHLRSSLLHPCCCCDDSTVLKLVCNIPKTLLSIFAWNEPSRHDRQWFLD</sequence>
<feature type="signal peptide" evidence="1">
    <location>
        <begin position="1"/>
        <end position="20"/>
    </location>
</feature>
<organism evidence="2 3">
    <name type="scientific">Phaseolus coccineus</name>
    <name type="common">Scarlet runner bean</name>
    <name type="synonym">Phaseolus multiflorus</name>
    <dbReference type="NCBI Taxonomy" id="3886"/>
    <lineage>
        <taxon>Eukaryota</taxon>
        <taxon>Viridiplantae</taxon>
        <taxon>Streptophyta</taxon>
        <taxon>Embryophyta</taxon>
        <taxon>Tracheophyta</taxon>
        <taxon>Spermatophyta</taxon>
        <taxon>Magnoliopsida</taxon>
        <taxon>eudicotyledons</taxon>
        <taxon>Gunneridae</taxon>
        <taxon>Pentapetalae</taxon>
        <taxon>rosids</taxon>
        <taxon>fabids</taxon>
        <taxon>Fabales</taxon>
        <taxon>Fabaceae</taxon>
        <taxon>Papilionoideae</taxon>
        <taxon>50 kb inversion clade</taxon>
        <taxon>NPAAA clade</taxon>
        <taxon>indigoferoid/millettioid clade</taxon>
        <taxon>Phaseoleae</taxon>
        <taxon>Phaseolus</taxon>
    </lineage>
</organism>
<dbReference type="AlphaFoldDB" id="A0AAN9NLT0"/>
<reference evidence="2 3" key="1">
    <citation type="submission" date="2024-01" db="EMBL/GenBank/DDBJ databases">
        <title>The genomes of 5 underutilized Papilionoideae crops provide insights into root nodulation and disease resistanc.</title>
        <authorList>
            <person name="Jiang F."/>
        </authorList>
    </citation>
    <scope>NUCLEOTIDE SEQUENCE [LARGE SCALE GENOMIC DNA]</scope>
    <source>
        <strain evidence="2">JINMINGXINNONG_FW02</strain>
        <tissue evidence="2">Leaves</tissue>
    </source>
</reference>
<proteinExistence type="predicted"/>
<evidence type="ECO:0000313" key="3">
    <source>
        <dbReference type="Proteomes" id="UP001374584"/>
    </source>
</evidence>